<evidence type="ECO:0000256" key="3">
    <source>
        <dbReference type="ARBA" id="ARBA00022475"/>
    </source>
</evidence>
<dbReference type="AlphaFoldDB" id="A0A1C6TS68"/>
<keyword evidence="4 7" id="KW-0812">Transmembrane</keyword>
<feature type="domain" description="Major facilitator superfamily (MFS) profile" evidence="8">
    <location>
        <begin position="14"/>
        <end position="453"/>
    </location>
</feature>
<dbReference type="PANTHER" id="PTHR42718">
    <property type="entry name" value="MAJOR FACILITATOR SUPERFAMILY MULTIDRUG TRANSPORTER MFSC"/>
    <property type="match status" value="1"/>
</dbReference>
<dbReference type="InterPro" id="IPR036259">
    <property type="entry name" value="MFS_trans_sf"/>
</dbReference>
<comment type="subcellular location">
    <subcellularLocation>
        <location evidence="1">Cell membrane</location>
        <topology evidence="1">Multi-pass membrane protein</topology>
    </subcellularLocation>
</comment>
<feature type="transmembrane region" description="Helical" evidence="7">
    <location>
        <begin position="299"/>
        <end position="321"/>
    </location>
</feature>
<keyword evidence="3" id="KW-1003">Cell membrane</keyword>
<evidence type="ECO:0000256" key="4">
    <source>
        <dbReference type="ARBA" id="ARBA00022692"/>
    </source>
</evidence>
<dbReference type="PANTHER" id="PTHR42718:SF46">
    <property type="entry name" value="BLR6921 PROTEIN"/>
    <property type="match status" value="1"/>
</dbReference>
<dbReference type="GO" id="GO:0022857">
    <property type="term" value="F:transmembrane transporter activity"/>
    <property type="evidence" value="ECO:0007669"/>
    <property type="project" value="InterPro"/>
</dbReference>
<keyword evidence="2" id="KW-0813">Transport</keyword>
<dbReference type="Pfam" id="PF07690">
    <property type="entry name" value="MFS_1"/>
    <property type="match status" value="1"/>
</dbReference>
<dbReference type="Proteomes" id="UP000199001">
    <property type="component" value="Unassembled WGS sequence"/>
</dbReference>
<keyword evidence="10" id="KW-1185">Reference proteome</keyword>
<feature type="transmembrane region" description="Helical" evidence="7">
    <location>
        <begin position="406"/>
        <end position="424"/>
    </location>
</feature>
<evidence type="ECO:0000256" key="1">
    <source>
        <dbReference type="ARBA" id="ARBA00004651"/>
    </source>
</evidence>
<evidence type="ECO:0000256" key="2">
    <source>
        <dbReference type="ARBA" id="ARBA00022448"/>
    </source>
</evidence>
<keyword evidence="6 7" id="KW-0472">Membrane</keyword>
<feature type="transmembrane region" description="Helical" evidence="7">
    <location>
        <begin position="12"/>
        <end position="36"/>
    </location>
</feature>
<feature type="transmembrane region" description="Helical" evidence="7">
    <location>
        <begin position="333"/>
        <end position="353"/>
    </location>
</feature>
<dbReference type="RefSeq" id="WP_091094705.1">
    <property type="nucleotide sequence ID" value="NZ_FMHZ01000002.1"/>
</dbReference>
<dbReference type="GO" id="GO:0005886">
    <property type="term" value="C:plasma membrane"/>
    <property type="evidence" value="ECO:0007669"/>
    <property type="project" value="UniProtKB-SubCell"/>
</dbReference>
<protein>
    <submittedName>
        <fullName evidence="9">Drug resistance transporter, EmrB/QacA subfamily</fullName>
    </submittedName>
</protein>
<sequence length="477" mass="48300">MTTPRRRSATGALLLAALATAQLLIGLDYNIVFVALPEIAGLGFSPETLQWVVSAYAIVFGGFLLLCGRLTDAIGRRRMFFAGLALFAVGSVLGAVAAAEWMLILGRGIQGLGGAALAPSTLALLSVGFAEGAARNKALGIWGAAGSSGMVLGSILGGVLTDALGWRSVFAINIPLVLVVLVLALRAVPLDEARPALRRLDVPGAILTTAAAILIVMGFTFAAENGWGAPATLSALAAGIVAAVALLIVEGRTRDPLLDIRRFTNRHLATGTGSTFLFMAGFGATAYFLTLYFQQTRGLSPLITGLAFVIPCVGVLIGTNIGGRLATKAGLRAAMVTGQAIGLVGVGAFALLVGDNTSWITVFVLAAFFSLGQGIVFTTMFATATTGTPEAEQGTASGMATAGQQLGGAIGLAVLINLTSALGGATSTTAMTGITVIIAIGLAVALLIPGRARQVGSRSSAEPLMSAASAAARDTSR</sequence>
<organism evidence="9 10">
    <name type="scientific">Micromonospora citrea</name>
    <dbReference type="NCBI Taxonomy" id="47855"/>
    <lineage>
        <taxon>Bacteria</taxon>
        <taxon>Bacillati</taxon>
        <taxon>Actinomycetota</taxon>
        <taxon>Actinomycetes</taxon>
        <taxon>Micromonosporales</taxon>
        <taxon>Micromonosporaceae</taxon>
        <taxon>Micromonospora</taxon>
    </lineage>
</organism>
<feature type="transmembrane region" description="Helical" evidence="7">
    <location>
        <begin position="270"/>
        <end position="293"/>
    </location>
</feature>
<feature type="transmembrane region" description="Helical" evidence="7">
    <location>
        <begin position="359"/>
        <end position="385"/>
    </location>
</feature>
<dbReference type="OrthoDB" id="7375466at2"/>
<feature type="transmembrane region" description="Helical" evidence="7">
    <location>
        <begin position="200"/>
        <end position="221"/>
    </location>
</feature>
<dbReference type="Gene3D" id="1.20.1720.10">
    <property type="entry name" value="Multidrug resistance protein D"/>
    <property type="match status" value="1"/>
</dbReference>
<feature type="transmembrane region" description="Helical" evidence="7">
    <location>
        <begin position="109"/>
        <end position="127"/>
    </location>
</feature>
<dbReference type="InterPro" id="IPR020846">
    <property type="entry name" value="MFS_dom"/>
</dbReference>
<feature type="transmembrane region" description="Helical" evidence="7">
    <location>
        <begin position="48"/>
        <end position="67"/>
    </location>
</feature>
<evidence type="ECO:0000313" key="9">
    <source>
        <dbReference type="EMBL" id="SCL44471.1"/>
    </source>
</evidence>
<reference evidence="10" key="1">
    <citation type="submission" date="2016-06" db="EMBL/GenBank/DDBJ databases">
        <authorList>
            <person name="Varghese N."/>
            <person name="Submissions Spin"/>
        </authorList>
    </citation>
    <scope>NUCLEOTIDE SEQUENCE [LARGE SCALE GENOMIC DNA]</scope>
    <source>
        <strain evidence="10">DSM 43903</strain>
    </source>
</reference>
<evidence type="ECO:0000256" key="5">
    <source>
        <dbReference type="ARBA" id="ARBA00022989"/>
    </source>
</evidence>
<feature type="transmembrane region" description="Helical" evidence="7">
    <location>
        <begin position="166"/>
        <end position="188"/>
    </location>
</feature>
<dbReference type="EMBL" id="FMHZ01000002">
    <property type="protein sequence ID" value="SCL44471.1"/>
    <property type="molecule type" value="Genomic_DNA"/>
</dbReference>
<dbReference type="InterPro" id="IPR011701">
    <property type="entry name" value="MFS"/>
</dbReference>
<feature type="transmembrane region" description="Helical" evidence="7">
    <location>
        <begin position="79"/>
        <end position="103"/>
    </location>
</feature>
<name>A0A1C6TS68_9ACTN</name>
<evidence type="ECO:0000259" key="8">
    <source>
        <dbReference type="PROSITE" id="PS50850"/>
    </source>
</evidence>
<dbReference type="STRING" id="47855.GA0070606_0308"/>
<feature type="transmembrane region" description="Helical" evidence="7">
    <location>
        <begin position="227"/>
        <end position="249"/>
    </location>
</feature>
<evidence type="ECO:0000256" key="6">
    <source>
        <dbReference type="ARBA" id="ARBA00023136"/>
    </source>
</evidence>
<evidence type="ECO:0000313" key="10">
    <source>
        <dbReference type="Proteomes" id="UP000199001"/>
    </source>
</evidence>
<feature type="transmembrane region" description="Helical" evidence="7">
    <location>
        <begin position="430"/>
        <end position="448"/>
    </location>
</feature>
<dbReference type="CDD" id="cd17321">
    <property type="entry name" value="MFS_MMR_MDR_like"/>
    <property type="match status" value="1"/>
</dbReference>
<evidence type="ECO:0000256" key="7">
    <source>
        <dbReference type="SAM" id="Phobius"/>
    </source>
</evidence>
<accession>A0A1C6TS68</accession>
<gene>
    <name evidence="9" type="ORF">GA0070606_0308</name>
</gene>
<dbReference type="PROSITE" id="PS50850">
    <property type="entry name" value="MFS"/>
    <property type="match status" value="1"/>
</dbReference>
<keyword evidence="5 7" id="KW-1133">Transmembrane helix</keyword>
<feature type="transmembrane region" description="Helical" evidence="7">
    <location>
        <begin position="139"/>
        <end position="160"/>
    </location>
</feature>
<dbReference type="SUPFAM" id="SSF103473">
    <property type="entry name" value="MFS general substrate transporter"/>
    <property type="match status" value="1"/>
</dbReference>
<proteinExistence type="predicted"/>
<dbReference type="Gene3D" id="1.20.1250.20">
    <property type="entry name" value="MFS general substrate transporter like domains"/>
    <property type="match status" value="1"/>
</dbReference>